<gene>
    <name evidence="2" type="ORF">PROFUN_11088</name>
</gene>
<feature type="region of interest" description="Disordered" evidence="1">
    <location>
        <begin position="57"/>
        <end position="93"/>
    </location>
</feature>
<comment type="caution">
    <text evidence="2">The sequence shown here is derived from an EMBL/GenBank/DDBJ whole genome shotgun (WGS) entry which is preliminary data.</text>
</comment>
<keyword evidence="3" id="KW-1185">Reference proteome</keyword>
<evidence type="ECO:0000313" key="3">
    <source>
        <dbReference type="Proteomes" id="UP000241769"/>
    </source>
</evidence>
<dbReference type="CDD" id="cd22968">
    <property type="entry name" value="DD_EFCAB5"/>
    <property type="match status" value="1"/>
</dbReference>
<name>A0A2P6NAJ4_9EUKA</name>
<feature type="compositionally biased region" description="Basic and acidic residues" evidence="1">
    <location>
        <begin position="66"/>
        <end position="93"/>
    </location>
</feature>
<dbReference type="AlphaFoldDB" id="A0A2P6NAJ4"/>
<accession>A0A2P6NAJ4</accession>
<protein>
    <submittedName>
        <fullName evidence="2">Uncharacterized protein</fullName>
    </submittedName>
</protein>
<dbReference type="OrthoDB" id="2155538at2759"/>
<dbReference type="EMBL" id="MDYQ01000133">
    <property type="protein sequence ID" value="PRP80974.1"/>
    <property type="molecule type" value="Genomic_DNA"/>
</dbReference>
<organism evidence="2 3">
    <name type="scientific">Planoprotostelium fungivorum</name>
    <dbReference type="NCBI Taxonomy" id="1890364"/>
    <lineage>
        <taxon>Eukaryota</taxon>
        <taxon>Amoebozoa</taxon>
        <taxon>Evosea</taxon>
        <taxon>Variosea</taxon>
        <taxon>Cavosteliida</taxon>
        <taxon>Cavosteliaceae</taxon>
        <taxon>Planoprotostelium</taxon>
    </lineage>
</organism>
<evidence type="ECO:0000256" key="1">
    <source>
        <dbReference type="SAM" id="MobiDB-lite"/>
    </source>
</evidence>
<reference evidence="2 3" key="1">
    <citation type="journal article" date="2018" name="Genome Biol. Evol.">
        <title>Multiple Roots of Fruiting Body Formation in Amoebozoa.</title>
        <authorList>
            <person name="Hillmann F."/>
            <person name="Forbes G."/>
            <person name="Novohradska S."/>
            <person name="Ferling I."/>
            <person name="Riege K."/>
            <person name="Groth M."/>
            <person name="Westermann M."/>
            <person name="Marz M."/>
            <person name="Spaller T."/>
            <person name="Winckler T."/>
            <person name="Schaap P."/>
            <person name="Glockner G."/>
        </authorList>
    </citation>
    <scope>NUCLEOTIDE SEQUENCE [LARGE SCALE GENOMIC DNA]</scope>
    <source>
        <strain evidence="2 3">Jena</strain>
    </source>
</reference>
<feature type="region of interest" description="Disordered" evidence="1">
    <location>
        <begin position="30"/>
        <end position="49"/>
    </location>
</feature>
<evidence type="ECO:0000313" key="2">
    <source>
        <dbReference type="EMBL" id="PRP80974.1"/>
    </source>
</evidence>
<dbReference type="InParanoid" id="A0A2P6NAJ4"/>
<dbReference type="Proteomes" id="UP000241769">
    <property type="component" value="Unassembled WGS sequence"/>
</dbReference>
<proteinExistence type="predicted"/>
<sequence length="93" mass="10892">MNEQQAYLEQNVYPVLLPALEDLLRWVQSHDSSMRSHRDNAQNSQTVPSEWLAQYLKRNNPRPHQPLKEVQESVQKEDANTEHKQQKGSEANK</sequence>